<proteinExistence type="predicted"/>
<dbReference type="InterPro" id="IPR051082">
    <property type="entry name" value="Pentapeptide-BTB/POZ_domain"/>
</dbReference>
<organism evidence="1 2">
    <name type="scientific">Caedimonas varicaedens</name>
    <dbReference type="NCBI Taxonomy" id="1629334"/>
    <lineage>
        <taxon>Bacteria</taxon>
        <taxon>Pseudomonadati</taxon>
        <taxon>Pseudomonadota</taxon>
        <taxon>Alphaproteobacteria</taxon>
        <taxon>Holosporales</taxon>
        <taxon>Caedimonadaceae</taxon>
        <taxon>Caedimonas</taxon>
    </lineage>
</organism>
<evidence type="ECO:0000313" key="1">
    <source>
        <dbReference type="EMBL" id="GAO97719.1"/>
    </source>
</evidence>
<dbReference type="OrthoDB" id="5293049at2"/>
<name>A0A0K8MCV6_9PROT</name>
<dbReference type="Pfam" id="PF00805">
    <property type="entry name" value="Pentapeptide"/>
    <property type="match status" value="1"/>
</dbReference>
<dbReference type="Proteomes" id="UP000036771">
    <property type="component" value="Unassembled WGS sequence"/>
</dbReference>
<dbReference type="PANTHER" id="PTHR14136">
    <property type="entry name" value="BTB_POZ DOMAIN-CONTAINING PROTEIN KCTD9"/>
    <property type="match status" value="1"/>
</dbReference>
<dbReference type="InterPro" id="IPR001646">
    <property type="entry name" value="5peptide_repeat"/>
</dbReference>
<protein>
    <submittedName>
        <fullName evidence="1">Pentapeptide repeats</fullName>
    </submittedName>
</protein>
<dbReference type="EMBL" id="BBVC01000015">
    <property type="protein sequence ID" value="GAO97719.1"/>
    <property type="molecule type" value="Genomic_DNA"/>
</dbReference>
<sequence length="205" mass="23236">MGNLSKQLFLCLLFILCNQTLVKAGDIERLQKMLDTQKRSNPLDLPNHDFRAQSFDAQETLSFVNSNFQNGNFSGTVDNPKRINNIDFSECNLGNANFSYCIITHCKFNDAQLKGVKFEGSTIKFTSFRRAIMPEANLNLTQQESVGYDEANITCSTWAGADLFRVSFTRTDERGMDKTDLKERDCSHEYAVTTGLFDSFSCKKK</sequence>
<evidence type="ECO:0000313" key="2">
    <source>
        <dbReference type="Proteomes" id="UP000036771"/>
    </source>
</evidence>
<dbReference type="AlphaFoldDB" id="A0A0K8MCV6"/>
<accession>A0A0K8MCV6</accession>
<dbReference type="PANTHER" id="PTHR14136:SF17">
    <property type="entry name" value="BTB_POZ DOMAIN-CONTAINING PROTEIN KCTD9"/>
    <property type="match status" value="1"/>
</dbReference>
<comment type="caution">
    <text evidence="1">The sequence shown here is derived from an EMBL/GenBank/DDBJ whole genome shotgun (WGS) entry which is preliminary data.</text>
</comment>
<reference evidence="1 2" key="1">
    <citation type="submission" date="2015-03" db="EMBL/GenBank/DDBJ databases">
        <title>Caedibacter varicaedens, whole genome shotgun sequence.</title>
        <authorList>
            <person name="Suzuki H."/>
            <person name="Dapper A.L."/>
            <person name="Gibson A.K."/>
            <person name="Jackson C."/>
            <person name="Lee H."/>
            <person name="Pejaver V.R."/>
            <person name="Doak T."/>
            <person name="Lynch M."/>
        </authorList>
    </citation>
    <scope>NUCLEOTIDE SEQUENCE [LARGE SCALE GENOMIC DNA]</scope>
</reference>
<dbReference type="SUPFAM" id="SSF141571">
    <property type="entry name" value="Pentapeptide repeat-like"/>
    <property type="match status" value="1"/>
</dbReference>
<dbReference type="STRING" id="1629334.Cva_00357"/>
<gene>
    <name evidence="1" type="ORF">Cva_00357</name>
</gene>
<keyword evidence="2" id="KW-1185">Reference proteome</keyword>
<dbReference type="Gene3D" id="2.160.20.80">
    <property type="entry name" value="E3 ubiquitin-protein ligase SopA"/>
    <property type="match status" value="1"/>
</dbReference>